<dbReference type="Gene3D" id="2.60.120.1030">
    <property type="entry name" value="Clp1, DNA binding domain"/>
    <property type="match status" value="1"/>
</dbReference>
<dbReference type="GO" id="GO:0031124">
    <property type="term" value="P:mRNA 3'-end processing"/>
    <property type="evidence" value="ECO:0007669"/>
    <property type="project" value="InterPro"/>
</dbReference>
<dbReference type="GO" id="GO:0051731">
    <property type="term" value="F:polynucleotide 5'-hydroxyl-kinase activity"/>
    <property type="evidence" value="ECO:0007669"/>
    <property type="project" value="InterPro"/>
</dbReference>
<dbReference type="InterPro" id="IPR032324">
    <property type="entry name" value="Clp1_N"/>
</dbReference>
<evidence type="ECO:0000313" key="7">
    <source>
        <dbReference type="Proteomes" id="UP000192578"/>
    </source>
</evidence>
<gene>
    <name evidence="6" type="ORF">BV898_10119</name>
</gene>
<dbReference type="InterPro" id="IPR032319">
    <property type="entry name" value="CLP1_P"/>
</dbReference>
<evidence type="ECO:0000256" key="1">
    <source>
        <dbReference type="ARBA" id="ARBA00022741"/>
    </source>
</evidence>
<comment type="caution">
    <text evidence="6">The sequence shown here is derived from an EMBL/GenBank/DDBJ whole genome shotgun (WGS) entry which is preliminary data.</text>
</comment>
<feature type="domain" description="Clp1 C-terminal" evidence="3">
    <location>
        <begin position="348"/>
        <end position="456"/>
    </location>
</feature>
<evidence type="ECO:0000313" key="6">
    <source>
        <dbReference type="EMBL" id="OQV15728.1"/>
    </source>
</evidence>
<feature type="domain" description="Clp1 P-loop" evidence="5">
    <location>
        <begin position="142"/>
        <end position="337"/>
    </location>
</feature>
<proteinExistence type="predicted"/>
<name>A0A1W0WKI6_HYPEX</name>
<dbReference type="Pfam" id="PF16573">
    <property type="entry name" value="CLP1_N"/>
    <property type="match status" value="1"/>
</dbReference>
<dbReference type="InterPro" id="IPR010655">
    <property type="entry name" value="Clp1_C"/>
</dbReference>
<dbReference type="InterPro" id="IPR045116">
    <property type="entry name" value="Clp1/Grc3"/>
</dbReference>
<evidence type="ECO:0000259" key="4">
    <source>
        <dbReference type="Pfam" id="PF16573"/>
    </source>
</evidence>
<dbReference type="Proteomes" id="UP000192578">
    <property type="component" value="Unassembled WGS sequence"/>
</dbReference>
<dbReference type="GO" id="GO:0005524">
    <property type="term" value="F:ATP binding"/>
    <property type="evidence" value="ECO:0007669"/>
    <property type="project" value="UniProtKB-KW"/>
</dbReference>
<evidence type="ECO:0000256" key="2">
    <source>
        <dbReference type="ARBA" id="ARBA00022840"/>
    </source>
</evidence>
<dbReference type="Pfam" id="PF16575">
    <property type="entry name" value="CLP1_P"/>
    <property type="match status" value="1"/>
</dbReference>
<keyword evidence="2" id="KW-0067">ATP-binding</keyword>
<dbReference type="PANTHER" id="PTHR12755:SF6">
    <property type="entry name" value="POLYRIBONUCLEOTIDE 5'-HYDROXYL-KINASE CLP1"/>
    <property type="match status" value="1"/>
</dbReference>
<dbReference type="Pfam" id="PF06807">
    <property type="entry name" value="Clp1"/>
    <property type="match status" value="1"/>
</dbReference>
<accession>A0A1W0WKI6</accession>
<keyword evidence="7" id="KW-1185">Reference proteome</keyword>
<dbReference type="EMBL" id="MTYJ01000084">
    <property type="protein sequence ID" value="OQV15728.1"/>
    <property type="molecule type" value="Genomic_DNA"/>
</dbReference>
<feature type="domain" description="Clp1 N-terminal" evidence="4">
    <location>
        <begin position="38"/>
        <end position="127"/>
    </location>
</feature>
<dbReference type="InterPro" id="IPR038238">
    <property type="entry name" value="Clp1_C_sf"/>
</dbReference>
<protein>
    <submittedName>
        <fullName evidence="6">Polyribonucleotide 5'-hydroxyl-kinase Clp1</fullName>
    </submittedName>
</protein>
<keyword evidence="1" id="KW-0547">Nucleotide-binding</keyword>
<dbReference type="GO" id="GO:0005634">
    <property type="term" value="C:nucleus"/>
    <property type="evidence" value="ECO:0007669"/>
    <property type="project" value="TreeGrafter"/>
</dbReference>
<dbReference type="Gene3D" id="2.40.30.330">
    <property type="entry name" value="Pre-mRNA cleavage complex subunit Clp1, C-terminal domain"/>
    <property type="match status" value="1"/>
</dbReference>
<sequence length="456" mass="51669">MTEEDPVLTPEPDVYGPYGKLPNLARDLKIGKEDAHVINALEELRFEVETNQVHIWMSKGQAEIFGSELSTDRIYTFLKGARLSIWSWTGCELQIEGQPGSLHKTKDSRVMTMYFNFHNCLEQHREVAVQQNTTGPRVLIVGAGGSGRSSLCRVLLNYAARMRGEDRRNPLFVDLDFVQPDLAVPGTLACCQFDRPADPMYDYYYHRKFVLPYGGTSPEDNAELLYAQIKRMGEVIDRRFANDDRARHSGLIINAFAWVKTHGYNHIFTIAKAFKVNFIVVLENDAMYGQLKNSPAELASLEKDLQIVQMPKARGLADRYPEDRRIHRESRVRINIYGHPLRSPKHVPFFHELDFADVALCKLGNPTVNALLLPAGADLTKVKVAATPIQPNTFMVNHVLYVTNVDSPDKVLSEGSVIGYLVVKKVDMATRKITVMTNFEILPKKVFLDTEIQFKE</sequence>
<dbReference type="OrthoDB" id="258143at2759"/>
<dbReference type="Gene3D" id="3.40.50.300">
    <property type="entry name" value="P-loop containing nucleotide triphosphate hydrolases"/>
    <property type="match status" value="1"/>
</dbReference>
<dbReference type="InterPro" id="IPR027417">
    <property type="entry name" value="P-loop_NTPase"/>
</dbReference>
<evidence type="ECO:0000259" key="5">
    <source>
        <dbReference type="Pfam" id="PF16575"/>
    </source>
</evidence>
<dbReference type="AlphaFoldDB" id="A0A1W0WKI6"/>
<dbReference type="PANTHER" id="PTHR12755">
    <property type="entry name" value="CLEAVAGE/POLYADENYLATION FACTOR IA SUBUNIT CLP1P"/>
    <property type="match status" value="1"/>
</dbReference>
<evidence type="ECO:0000259" key="3">
    <source>
        <dbReference type="Pfam" id="PF06807"/>
    </source>
</evidence>
<reference evidence="7" key="1">
    <citation type="submission" date="2017-01" db="EMBL/GenBank/DDBJ databases">
        <title>Comparative genomics of anhydrobiosis in the tardigrade Hypsibius dujardini.</title>
        <authorList>
            <person name="Yoshida Y."/>
            <person name="Koutsovoulos G."/>
            <person name="Laetsch D."/>
            <person name="Stevens L."/>
            <person name="Kumar S."/>
            <person name="Horikawa D."/>
            <person name="Ishino K."/>
            <person name="Komine S."/>
            <person name="Tomita M."/>
            <person name="Blaxter M."/>
            <person name="Arakawa K."/>
        </authorList>
    </citation>
    <scope>NUCLEOTIDE SEQUENCE [LARGE SCALE GENOMIC DNA]</scope>
    <source>
        <strain evidence="7">Z151</strain>
    </source>
</reference>
<organism evidence="6 7">
    <name type="scientific">Hypsibius exemplaris</name>
    <name type="common">Freshwater tardigrade</name>
    <dbReference type="NCBI Taxonomy" id="2072580"/>
    <lineage>
        <taxon>Eukaryota</taxon>
        <taxon>Metazoa</taxon>
        <taxon>Ecdysozoa</taxon>
        <taxon>Tardigrada</taxon>
        <taxon>Eutardigrada</taxon>
        <taxon>Parachela</taxon>
        <taxon>Hypsibioidea</taxon>
        <taxon>Hypsibiidae</taxon>
        <taxon>Hypsibius</taxon>
    </lineage>
</organism>
<dbReference type="GO" id="GO:0006388">
    <property type="term" value="P:tRNA splicing, via endonucleolytic cleavage and ligation"/>
    <property type="evidence" value="ECO:0007669"/>
    <property type="project" value="TreeGrafter"/>
</dbReference>
<dbReference type="InterPro" id="IPR038239">
    <property type="entry name" value="Clp1_N_sf"/>
</dbReference>